<evidence type="ECO:0000313" key="1">
    <source>
        <dbReference type="EMBL" id="GAA1747754.1"/>
    </source>
</evidence>
<dbReference type="EMBL" id="BAAAOA010000005">
    <property type="protein sequence ID" value="GAA1747754.1"/>
    <property type="molecule type" value="Genomic_DNA"/>
</dbReference>
<accession>A0ABP4W5V2</accession>
<dbReference type="Proteomes" id="UP001501204">
    <property type="component" value="Unassembled WGS sequence"/>
</dbReference>
<name>A0ABP4W5V2_9MICC</name>
<evidence type="ECO:0000313" key="2">
    <source>
        <dbReference type="Proteomes" id="UP001501204"/>
    </source>
</evidence>
<proteinExistence type="predicted"/>
<comment type="caution">
    <text evidence="1">The sequence shown here is derived from an EMBL/GenBank/DDBJ whole genome shotgun (WGS) entry which is preliminary data.</text>
</comment>
<protein>
    <submittedName>
        <fullName evidence="1">Uncharacterized protein</fullName>
    </submittedName>
</protein>
<reference evidence="2" key="1">
    <citation type="journal article" date="2019" name="Int. J. Syst. Evol. Microbiol.">
        <title>The Global Catalogue of Microorganisms (GCM) 10K type strain sequencing project: providing services to taxonomists for standard genome sequencing and annotation.</title>
        <authorList>
            <consortium name="The Broad Institute Genomics Platform"/>
            <consortium name="The Broad Institute Genome Sequencing Center for Infectious Disease"/>
            <person name="Wu L."/>
            <person name="Ma J."/>
        </authorList>
    </citation>
    <scope>NUCLEOTIDE SEQUENCE [LARGE SCALE GENOMIC DNA]</scope>
    <source>
        <strain evidence="2">JCM 14735</strain>
    </source>
</reference>
<gene>
    <name evidence="1" type="ORF">GCM10009767_03230</name>
</gene>
<sequence>MVPFGRDADQYILVADPDIPAVEPVLPGGGATVPGAGPAGAVGSMGRYGTAS</sequence>
<keyword evidence="2" id="KW-1185">Reference proteome</keyword>
<organism evidence="1 2">
    <name type="scientific">Kocuria aegyptia</name>
    <dbReference type="NCBI Taxonomy" id="330943"/>
    <lineage>
        <taxon>Bacteria</taxon>
        <taxon>Bacillati</taxon>
        <taxon>Actinomycetota</taxon>
        <taxon>Actinomycetes</taxon>
        <taxon>Micrococcales</taxon>
        <taxon>Micrococcaceae</taxon>
        <taxon>Kocuria</taxon>
    </lineage>
</organism>